<evidence type="ECO:0000313" key="3">
    <source>
        <dbReference type="EMBL" id="MDF3834342.1"/>
    </source>
</evidence>
<gene>
    <name evidence="3" type="ORF">P3W85_15470</name>
</gene>
<feature type="chain" id="PRO_5046743648" evidence="2">
    <location>
        <begin position="20"/>
        <end position="239"/>
    </location>
</feature>
<evidence type="ECO:0000256" key="2">
    <source>
        <dbReference type="SAM" id="SignalP"/>
    </source>
</evidence>
<comment type="similarity">
    <text evidence="1">Belongs to the UPF0065 (bug) family.</text>
</comment>
<dbReference type="PANTHER" id="PTHR42928:SF5">
    <property type="entry name" value="BLR1237 PROTEIN"/>
    <property type="match status" value="1"/>
</dbReference>
<protein>
    <submittedName>
        <fullName evidence="3">Tripartite tricarboxylate transporter substrate-binding protein</fullName>
    </submittedName>
</protein>
<dbReference type="Proteomes" id="UP001216674">
    <property type="component" value="Unassembled WGS sequence"/>
</dbReference>
<name>A0ABT6APW9_9BURK</name>
<dbReference type="Gene3D" id="3.40.190.150">
    <property type="entry name" value="Bordetella uptake gene, domain 1"/>
    <property type="match status" value="1"/>
</dbReference>
<feature type="non-terminal residue" evidence="3">
    <location>
        <position position="239"/>
    </location>
</feature>
<comment type="caution">
    <text evidence="3">The sequence shown here is derived from an EMBL/GenBank/DDBJ whole genome shotgun (WGS) entry which is preliminary data.</text>
</comment>
<dbReference type="SUPFAM" id="SSF53850">
    <property type="entry name" value="Periplasmic binding protein-like II"/>
    <property type="match status" value="1"/>
</dbReference>
<dbReference type="EMBL" id="JARJLM010000264">
    <property type="protein sequence ID" value="MDF3834342.1"/>
    <property type="molecule type" value="Genomic_DNA"/>
</dbReference>
<reference evidence="3 4" key="1">
    <citation type="submission" date="2023-03" db="EMBL/GenBank/DDBJ databases">
        <title>Draft assemblies of triclosan tolerant bacteria isolated from returned activated sludge.</title>
        <authorList>
            <person name="Van Hamelsveld S."/>
        </authorList>
    </citation>
    <scope>NUCLEOTIDE SEQUENCE [LARGE SCALE GENOMIC DNA]</scope>
    <source>
        <strain evidence="3 4">GW210010_S58</strain>
    </source>
</reference>
<evidence type="ECO:0000256" key="1">
    <source>
        <dbReference type="ARBA" id="ARBA00006987"/>
    </source>
</evidence>
<keyword evidence="2" id="KW-0732">Signal</keyword>
<evidence type="ECO:0000313" key="4">
    <source>
        <dbReference type="Proteomes" id="UP001216674"/>
    </source>
</evidence>
<dbReference type="Pfam" id="PF03401">
    <property type="entry name" value="TctC"/>
    <property type="match status" value="1"/>
</dbReference>
<sequence length="239" mass="25004">MKRLNQLLLAFAMSVSALAATAQEAPPLKYLVGFPAGDVGDVLARLTAEKMRPLLHRSVVVENRPGAGGILAAEAVKAAPPDGSVIMQAPLATMITFPYTYDNLRYDPVKDYEPVALLAMFDLAIVVHATNGPKSIAELAQAARVNPQMANFASPAAGSLPHFFGLMFGKSVGAPLVHVPYRGDAPAKQALLSGEVGMLVAPVSAVLELEKSGRVRVLATSGSKRSALLPTVPTLKEAG</sequence>
<dbReference type="InterPro" id="IPR005064">
    <property type="entry name" value="BUG"/>
</dbReference>
<dbReference type="InterPro" id="IPR042100">
    <property type="entry name" value="Bug_dom1"/>
</dbReference>
<feature type="signal peptide" evidence="2">
    <location>
        <begin position="1"/>
        <end position="19"/>
    </location>
</feature>
<dbReference type="RefSeq" id="WP_276265447.1">
    <property type="nucleotide sequence ID" value="NZ_JARJLM010000264.1"/>
</dbReference>
<dbReference type="PANTHER" id="PTHR42928">
    <property type="entry name" value="TRICARBOXYLATE-BINDING PROTEIN"/>
    <property type="match status" value="1"/>
</dbReference>
<keyword evidence="4" id="KW-1185">Reference proteome</keyword>
<organism evidence="3 4">
    <name type="scientific">Cupriavidus basilensis</name>
    <dbReference type="NCBI Taxonomy" id="68895"/>
    <lineage>
        <taxon>Bacteria</taxon>
        <taxon>Pseudomonadati</taxon>
        <taxon>Pseudomonadota</taxon>
        <taxon>Betaproteobacteria</taxon>
        <taxon>Burkholderiales</taxon>
        <taxon>Burkholderiaceae</taxon>
        <taxon>Cupriavidus</taxon>
    </lineage>
</organism>
<proteinExistence type="inferred from homology"/>
<dbReference type="Gene3D" id="3.40.190.10">
    <property type="entry name" value="Periplasmic binding protein-like II"/>
    <property type="match status" value="1"/>
</dbReference>
<accession>A0ABT6APW9</accession>